<dbReference type="InterPro" id="IPR023801">
    <property type="entry name" value="His_deacetylse_dom"/>
</dbReference>
<evidence type="ECO:0000256" key="3">
    <source>
        <dbReference type="ARBA" id="ARBA00020218"/>
    </source>
</evidence>
<evidence type="ECO:0000259" key="5">
    <source>
        <dbReference type="Pfam" id="PF00850"/>
    </source>
</evidence>
<organism evidence="6 7">
    <name type="scientific">Phaeobacter gallaeciensis</name>
    <dbReference type="NCBI Taxonomy" id="60890"/>
    <lineage>
        <taxon>Bacteria</taxon>
        <taxon>Pseudomonadati</taxon>
        <taxon>Pseudomonadota</taxon>
        <taxon>Alphaproteobacteria</taxon>
        <taxon>Rhodobacterales</taxon>
        <taxon>Roseobacteraceae</taxon>
        <taxon>Phaeobacter</taxon>
    </lineage>
</organism>
<name>A0AAD0EB77_9RHOB</name>
<dbReference type="InterPro" id="IPR023696">
    <property type="entry name" value="Ureohydrolase_dom_sf"/>
</dbReference>
<dbReference type="Proteomes" id="UP000217545">
    <property type="component" value="Chromosome"/>
</dbReference>
<dbReference type="InterPro" id="IPR003085">
    <property type="entry name" value="AcuC"/>
</dbReference>
<dbReference type="GO" id="GO:0004407">
    <property type="term" value="F:histone deacetylase activity"/>
    <property type="evidence" value="ECO:0007669"/>
    <property type="project" value="TreeGrafter"/>
</dbReference>
<protein>
    <recommendedName>
        <fullName evidence="3">Acetoin utilization protein AcuC</fullName>
    </recommendedName>
</protein>
<keyword evidence="4" id="KW-0006">Acetoin catabolism</keyword>
<dbReference type="PRINTS" id="PR01270">
    <property type="entry name" value="HDASUPER"/>
</dbReference>
<evidence type="ECO:0000256" key="4">
    <source>
        <dbReference type="ARBA" id="ARBA00022627"/>
    </source>
</evidence>
<evidence type="ECO:0000256" key="1">
    <source>
        <dbReference type="ARBA" id="ARBA00005101"/>
    </source>
</evidence>
<dbReference type="Pfam" id="PF00850">
    <property type="entry name" value="Hist_deacetyl"/>
    <property type="match status" value="1"/>
</dbReference>
<comment type="pathway">
    <text evidence="1">Ketone degradation; acetoin degradation.</text>
</comment>
<dbReference type="GO" id="GO:0040029">
    <property type="term" value="P:epigenetic regulation of gene expression"/>
    <property type="evidence" value="ECO:0007669"/>
    <property type="project" value="TreeGrafter"/>
</dbReference>
<dbReference type="PANTHER" id="PTHR10625">
    <property type="entry name" value="HISTONE DEACETYLASE HDAC1-RELATED"/>
    <property type="match status" value="1"/>
</dbReference>
<gene>
    <name evidence="6" type="ORF">PhaeoP63_00040</name>
</gene>
<dbReference type="SUPFAM" id="SSF52768">
    <property type="entry name" value="Arginase/deacetylase"/>
    <property type="match status" value="1"/>
</dbReference>
<comment type="similarity">
    <text evidence="2">Belongs to the histone deacetylase family.</text>
</comment>
<evidence type="ECO:0000313" key="7">
    <source>
        <dbReference type="Proteomes" id="UP000217545"/>
    </source>
</evidence>
<dbReference type="EMBL" id="CP010784">
    <property type="protein sequence ID" value="ATF04159.1"/>
    <property type="molecule type" value="Genomic_DNA"/>
</dbReference>
<dbReference type="InterPro" id="IPR000286">
    <property type="entry name" value="HDACs"/>
</dbReference>
<proteinExistence type="inferred from homology"/>
<accession>A0AAD0EB77</accession>
<reference evidence="6 7" key="1">
    <citation type="journal article" date="2017" name="Front. Microbiol.">
        <title>Phaeobacter piscinae sp. nov., a species of the Roseobacter group and potential aquaculture probiont.</title>
        <authorList>
            <person name="Sonnenschein E.C."/>
            <person name="Phippen C.B.W."/>
            <person name="Nielsen K.F."/>
            <person name="Mateiu R.V."/>
            <person name="Melchiorsen J."/>
            <person name="Gram L."/>
            <person name="Overmann J."/>
            <person name="Freese H.M."/>
        </authorList>
    </citation>
    <scope>NUCLEOTIDE SEQUENCE [LARGE SCALE GENOMIC DNA]</scope>
    <source>
        <strain evidence="6 7">P63</strain>
    </source>
</reference>
<dbReference type="AlphaFoldDB" id="A0AAD0EB77"/>
<evidence type="ECO:0000256" key="2">
    <source>
        <dbReference type="ARBA" id="ARBA00005947"/>
    </source>
</evidence>
<dbReference type="InterPro" id="IPR037138">
    <property type="entry name" value="His_deacetylse_dom_sf"/>
</dbReference>
<feature type="domain" description="Histone deacetylase" evidence="5">
    <location>
        <begin position="70"/>
        <end position="355"/>
    </location>
</feature>
<dbReference type="GO" id="GO:0045150">
    <property type="term" value="P:acetoin catabolic process"/>
    <property type="evidence" value="ECO:0007669"/>
    <property type="project" value="UniProtKB-KW"/>
</dbReference>
<dbReference type="CDD" id="cd09994">
    <property type="entry name" value="HDAC_AcuC_like"/>
    <property type="match status" value="1"/>
</dbReference>
<evidence type="ECO:0000313" key="6">
    <source>
        <dbReference type="EMBL" id="ATF04159.1"/>
    </source>
</evidence>
<sequence length="421" mass="45235">MCGYRAAAAAVGSAGFGAALFRAISGRMTQVPAAPALSATADAVPPSSPLEAPIFIGSEIYRGSSYRRMHPLRVPRVSTVMDLTRALGWLPSAQYQTSPRAKPAALERWHSAEYIAALQAAERAQAVSDEVKARHHIGTISNPVFPEIFRRPATAAGGSILAGERLAAGGVIYNPAGGTHHGMPDRANGFCYLNDPVLAMLSLRHHGAQRIAYVDIDAHHADGVEHGFVGDPDVLMISTHEENLWPKTGQLADDAGGSALNLPVPRGFNDSEMAYILEELILPAVADFAPDAVVLQCGADAVTEDPLAHLDLSNTAHWSVVAALRPLAPRYLVLGGGGYNPWSVGRLWTGVWATLNGHEIPDRLPPTAEEVLRGLEFKGHRLGRNPPEHWFTTLRDTPRPGPVRDQIRESVALLRRRRGLG</sequence>
<dbReference type="PANTHER" id="PTHR10625:SF10">
    <property type="entry name" value="HISTONE DEACETYLASE HDAC1"/>
    <property type="match status" value="1"/>
</dbReference>
<dbReference type="Gene3D" id="3.40.800.20">
    <property type="entry name" value="Histone deacetylase domain"/>
    <property type="match status" value="1"/>
</dbReference>